<dbReference type="InterPro" id="IPR042635">
    <property type="entry name" value="MEGF10/SREC1/2-like"/>
</dbReference>
<evidence type="ECO:0000256" key="1">
    <source>
        <dbReference type="ARBA" id="ARBA00022536"/>
    </source>
</evidence>
<name>A0A8B8AUX8_CRAVI</name>
<organism evidence="2 3">
    <name type="scientific">Crassostrea virginica</name>
    <name type="common">Eastern oyster</name>
    <dbReference type="NCBI Taxonomy" id="6565"/>
    <lineage>
        <taxon>Eukaryota</taxon>
        <taxon>Metazoa</taxon>
        <taxon>Spiralia</taxon>
        <taxon>Lophotrochozoa</taxon>
        <taxon>Mollusca</taxon>
        <taxon>Bivalvia</taxon>
        <taxon>Autobranchia</taxon>
        <taxon>Pteriomorphia</taxon>
        <taxon>Ostreida</taxon>
        <taxon>Ostreoidea</taxon>
        <taxon>Ostreidae</taxon>
        <taxon>Crassostrea</taxon>
    </lineage>
</organism>
<gene>
    <name evidence="3" type="primary">LOC111105237</name>
</gene>
<dbReference type="PANTHER" id="PTHR24043">
    <property type="entry name" value="SCAVENGER RECEPTOR CLASS F"/>
    <property type="match status" value="1"/>
</dbReference>
<keyword evidence="2" id="KW-1185">Reference proteome</keyword>
<dbReference type="GeneID" id="111105237"/>
<evidence type="ECO:0000313" key="2">
    <source>
        <dbReference type="Proteomes" id="UP000694844"/>
    </source>
</evidence>
<dbReference type="AlphaFoldDB" id="A0A8B8AUX8"/>
<dbReference type="Proteomes" id="UP000694844">
    <property type="component" value="Chromosome 7"/>
</dbReference>
<proteinExistence type="predicted"/>
<dbReference type="GO" id="GO:0005044">
    <property type="term" value="F:scavenger receptor activity"/>
    <property type="evidence" value="ECO:0007669"/>
    <property type="project" value="InterPro"/>
</dbReference>
<accession>A0A8B8AUX8</accession>
<keyword evidence="1" id="KW-0245">EGF-like domain</keyword>
<evidence type="ECO:0000313" key="3">
    <source>
        <dbReference type="RefSeq" id="XP_022295112.1"/>
    </source>
</evidence>
<dbReference type="RefSeq" id="XP_022295112.1">
    <property type="nucleotide sequence ID" value="XM_022439404.1"/>
</dbReference>
<reference evidence="3" key="1">
    <citation type="submission" date="2025-08" db="UniProtKB">
        <authorList>
            <consortium name="RefSeq"/>
        </authorList>
    </citation>
    <scope>IDENTIFICATION</scope>
    <source>
        <tissue evidence="3">Whole sample</tissue>
    </source>
</reference>
<sequence length="149" mass="16346">MDGFIGRNCNIQCPPPAYGQKCQLECKCQLSDCQHVFGFTRSDCENGKHAQFCEKSCPYPSYGKECQLLCKCKSQCCDPADGCFKLKNIQDVLSVTMGKIANLPVDTQTLGGIVKINVTAINGCAILKLDAKERPNITILIQHLQVPMA</sequence>
<dbReference type="Gene3D" id="2.170.300.10">
    <property type="entry name" value="Tie2 ligand-binding domain superfamily"/>
    <property type="match status" value="1"/>
</dbReference>
<dbReference type="PANTHER" id="PTHR24043:SF8">
    <property type="entry name" value="EGF-LIKE DOMAIN-CONTAINING PROTEIN"/>
    <property type="match status" value="1"/>
</dbReference>
<protein>
    <submittedName>
        <fullName evidence="3">Multiple epidermal growth factor-like domains protein 10 isoform X2</fullName>
    </submittedName>
</protein>